<keyword evidence="1" id="KW-0969">Cilium</keyword>
<gene>
    <name evidence="1" type="ORF">F4V44_08275</name>
</gene>
<dbReference type="AlphaFoldDB" id="A0A5J5HV47"/>
<proteinExistence type="predicted"/>
<dbReference type="NCBIfam" id="TIGR02530">
    <property type="entry name" value="flg_new"/>
    <property type="match status" value="1"/>
</dbReference>
<organism evidence="1 2">
    <name type="scientific">Niallia endozanthoxylica</name>
    <dbReference type="NCBI Taxonomy" id="2036016"/>
    <lineage>
        <taxon>Bacteria</taxon>
        <taxon>Bacillati</taxon>
        <taxon>Bacillota</taxon>
        <taxon>Bacilli</taxon>
        <taxon>Bacillales</taxon>
        <taxon>Bacillaceae</taxon>
        <taxon>Niallia</taxon>
    </lineage>
</organism>
<comment type="caution">
    <text evidence="1">The sequence shown here is derived from an EMBL/GenBank/DDBJ whole genome shotgun (WGS) entry which is preliminary data.</text>
</comment>
<sequence>MRKTHKTNKKEETSFVVELHSAIKPNCDKLTISKHAQERLEQRGITINAARWEQIDEKVQQAKNMGVKESLVLLEEAALIVSAKNNTVITAMNRAEATTQIFTNINGTILMD</sequence>
<reference evidence="1 2" key="1">
    <citation type="submission" date="2019-09" db="EMBL/GenBank/DDBJ databases">
        <title>Whole genome sequences of isolates from the Mars Exploration Rovers.</title>
        <authorList>
            <person name="Seuylemezian A."/>
            <person name="Vaishampayan P."/>
        </authorList>
    </citation>
    <scope>NUCLEOTIDE SEQUENCE [LARGE SCALE GENOMIC DNA]</scope>
    <source>
        <strain evidence="1 2">MER_TA_151</strain>
    </source>
</reference>
<evidence type="ECO:0000313" key="2">
    <source>
        <dbReference type="Proteomes" id="UP000326671"/>
    </source>
</evidence>
<dbReference type="EMBL" id="VYKL01000015">
    <property type="protein sequence ID" value="KAA9026449.1"/>
    <property type="molecule type" value="Genomic_DNA"/>
</dbReference>
<protein>
    <submittedName>
        <fullName evidence="1">Flagellar protein</fullName>
    </submittedName>
</protein>
<dbReference type="InterPro" id="IPR013367">
    <property type="entry name" value="Flagellar_put"/>
</dbReference>
<dbReference type="Proteomes" id="UP000326671">
    <property type="component" value="Unassembled WGS sequence"/>
</dbReference>
<keyword evidence="1" id="KW-0282">Flagellum</keyword>
<keyword evidence="1" id="KW-0966">Cell projection</keyword>
<name>A0A5J5HV47_9BACI</name>
<keyword evidence="2" id="KW-1185">Reference proteome</keyword>
<dbReference type="Pfam" id="PF12611">
    <property type="entry name" value="Flagellar_put"/>
    <property type="match status" value="1"/>
</dbReference>
<evidence type="ECO:0000313" key="1">
    <source>
        <dbReference type="EMBL" id="KAA9026449.1"/>
    </source>
</evidence>
<accession>A0A5J5HV47</accession>
<dbReference type="OrthoDB" id="165650at2"/>